<dbReference type="Gene3D" id="1.10.287.1880">
    <property type="match status" value="1"/>
</dbReference>
<dbReference type="GO" id="GO:1990423">
    <property type="term" value="C:RZZ complex"/>
    <property type="evidence" value="ECO:0007669"/>
    <property type="project" value="UniProtKB-UniRule"/>
</dbReference>
<comment type="subcellular location">
    <subcellularLocation>
        <location evidence="1 9">Chromosome</location>
        <location evidence="1 9">Centromere</location>
        <location evidence="1 9">Kinetochore</location>
    </subcellularLocation>
</comment>
<keyword evidence="12" id="KW-1185">Reference proteome</keyword>
<dbReference type="GO" id="GO:0007094">
    <property type="term" value="P:mitotic spindle assembly checkpoint signaling"/>
    <property type="evidence" value="ECO:0007669"/>
    <property type="project" value="UniProtKB-UniRule"/>
</dbReference>
<comment type="function">
    <text evidence="9">Essential component of the mitotic checkpoint, which prevents cells from prematurely exiting mitosis. Required for the assembly of the dynein-dynactin and MAD1-MAD2 complexes onto kinetochores. Its function related to the spindle assembly machinery is proposed to depend on its association in the mitotic RZZ complex.</text>
</comment>
<feature type="chain" id="PRO_5012584434" description="Protein zwilch" evidence="10">
    <location>
        <begin position="20"/>
        <end position="683"/>
    </location>
</feature>
<dbReference type="AlphaFoldDB" id="A0A2A2JKW9"/>
<keyword evidence="7 9" id="KW-0131">Cell cycle</keyword>
<feature type="signal peptide" evidence="10">
    <location>
        <begin position="1"/>
        <end position="19"/>
    </location>
</feature>
<dbReference type="PANTHER" id="PTHR15995">
    <property type="entry name" value="PROTEIN ZWILCH HOMOLOG"/>
    <property type="match status" value="1"/>
</dbReference>
<comment type="similarity">
    <text evidence="2 9">Belongs to the ZWILCH family.</text>
</comment>
<dbReference type="EMBL" id="LIAE01010384">
    <property type="protein sequence ID" value="PAV62179.1"/>
    <property type="molecule type" value="Genomic_DNA"/>
</dbReference>
<evidence type="ECO:0000256" key="3">
    <source>
        <dbReference type="ARBA" id="ARBA00022454"/>
    </source>
</evidence>
<gene>
    <name evidence="11" type="ORF">WR25_16982</name>
</gene>
<dbReference type="InterPro" id="IPR018630">
    <property type="entry name" value="Zwilch"/>
</dbReference>
<evidence type="ECO:0000313" key="11">
    <source>
        <dbReference type="EMBL" id="PAV62179.1"/>
    </source>
</evidence>
<keyword evidence="4 9" id="KW-0132">Cell division</keyword>
<proteinExistence type="inferred from homology"/>
<dbReference type="PANTHER" id="PTHR15995:SF1">
    <property type="entry name" value="PROTEIN ZWILCH HOMOLOG"/>
    <property type="match status" value="1"/>
</dbReference>
<dbReference type="Pfam" id="PF09817">
    <property type="entry name" value="Zwilch"/>
    <property type="match status" value="1"/>
</dbReference>
<evidence type="ECO:0000256" key="9">
    <source>
        <dbReference type="RuleBase" id="RU369076"/>
    </source>
</evidence>
<keyword evidence="10" id="KW-0732">Signal</keyword>
<evidence type="ECO:0000256" key="7">
    <source>
        <dbReference type="ARBA" id="ARBA00023306"/>
    </source>
</evidence>
<keyword evidence="3 9" id="KW-0158">Chromosome</keyword>
<keyword evidence="6 9" id="KW-0995">Kinetochore</keyword>
<organism evidence="11 12">
    <name type="scientific">Diploscapter pachys</name>
    <dbReference type="NCBI Taxonomy" id="2018661"/>
    <lineage>
        <taxon>Eukaryota</taxon>
        <taxon>Metazoa</taxon>
        <taxon>Ecdysozoa</taxon>
        <taxon>Nematoda</taxon>
        <taxon>Chromadorea</taxon>
        <taxon>Rhabditida</taxon>
        <taxon>Rhabditina</taxon>
        <taxon>Rhabditomorpha</taxon>
        <taxon>Rhabditoidea</taxon>
        <taxon>Rhabditidae</taxon>
        <taxon>Diploscapter</taxon>
    </lineage>
</organism>
<keyword evidence="8 9" id="KW-0137">Centromere</keyword>
<name>A0A2A2JKW9_9BILA</name>
<accession>A0A2A2JKW9</accession>
<evidence type="ECO:0000256" key="10">
    <source>
        <dbReference type="SAM" id="SignalP"/>
    </source>
</evidence>
<evidence type="ECO:0000256" key="4">
    <source>
        <dbReference type="ARBA" id="ARBA00022618"/>
    </source>
</evidence>
<evidence type="ECO:0000256" key="1">
    <source>
        <dbReference type="ARBA" id="ARBA00004629"/>
    </source>
</evidence>
<comment type="caution">
    <text evidence="11">The sequence shown here is derived from an EMBL/GenBank/DDBJ whole genome shotgun (WGS) entry which is preliminary data.</text>
</comment>
<evidence type="ECO:0000313" key="12">
    <source>
        <dbReference type="Proteomes" id="UP000218231"/>
    </source>
</evidence>
<dbReference type="GO" id="GO:0034501">
    <property type="term" value="P:protein localization to kinetochore"/>
    <property type="evidence" value="ECO:0007669"/>
    <property type="project" value="UniProtKB-UniRule"/>
</dbReference>
<reference evidence="11 12" key="1">
    <citation type="journal article" date="2017" name="Curr. Biol.">
        <title>Genome architecture and evolution of a unichromosomal asexual nematode.</title>
        <authorList>
            <person name="Fradin H."/>
            <person name="Zegar C."/>
            <person name="Gutwein M."/>
            <person name="Lucas J."/>
            <person name="Kovtun M."/>
            <person name="Corcoran D."/>
            <person name="Baugh L.R."/>
            <person name="Kiontke K."/>
            <person name="Gunsalus K."/>
            <person name="Fitch D.H."/>
            <person name="Piano F."/>
        </authorList>
    </citation>
    <scope>NUCLEOTIDE SEQUENCE [LARGE SCALE GENOMIC DNA]</scope>
    <source>
        <strain evidence="11">PF1309</strain>
    </source>
</reference>
<evidence type="ECO:0000256" key="6">
    <source>
        <dbReference type="ARBA" id="ARBA00022838"/>
    </source>
</evidence>
<protein>
    <recommendedName>
        <fullName evidence="9">Protein zwilch</fullName>
    </recommendedName>
</protein>
<comment type="subunit">
    <text evidence="9">Component of the RZZ complex.</text>
</comment>
<keyword evidence="5 9" id="KW-0498">Mitosis</keyword>
<evidence type="ECO:0000256" key="8">
    <source>
        <dbReference type="ARBA" id="ARBA00023328"/>
    </source>
</evidence>
<dbReference type="GO" id="GO:0051301">
    <property type="term" value="P:cell division"/>
    <property type="evidence" value="ECO:0007669"/>
    <property type="project" value="UniProtKB-UniRule"/>
</dbReference>
<dbReference type="Proteomes" id="UP000218231">
    <property type="component" value="Unassembled WGS sequence"/>
</dbReference>
<sequence>MSFLVTMLLFVIRRSRTSSDKMCFEWSSFEMSTKQKKLTTSCLQKAGKEGIKFMDSYRVRLVAVAETPIFQDAGLKAEQMLLIDEWPDQEGDTTLVNTRGDTMAQRTMDVDMEDTVSGPLQFSFISLEQLKKNTKFDPALLSFTDDSELTTSYFDCNPLSHSEALNVSNVFACQRDKLKSLLDNSLFALPLQIACSSPRLNFVFLGQNKYAAELPYTCWTRLLGYHSPSVFNLVQLLSLKFHKIATPRFTVHTAYDLLAPFGHASKECYPAKLILEMQWTSKDQERPSTVITQGATGKLTLSPGSGDVRVAGYLGYNTLTRILNLTDALLRKDPSLIRWPEAADSKQVQRNLEKLLRSSKLRGNNPMDSTAFTSASTTLPSSGTDILAQGQGTDFDFTEQLWTVLKDCGSLDEVICCLETVFAAIQEGNVKTMLRPDNNSTVARLIRAKQSNDLHLPTLEPLSTMLIFLELGIDRFMAEMNELYRTMQSIPFSDVAAFQDSLQQTSFPCLAGLKGSSFSNVASRALILVPLYQTYVTMAELHNVLASNAYPMKSLLKLVMAKYAATFKAGNLNPTSYVFELKLKVIDLNQEYMKRHIPYKWTKEAVFTPTSGGPPIRTITNFTSQNRFKYLEAVNGAMQQPADSVKEKEGDGSISEVWTSYLGTFTVISYIPTDEHILKAWNN</sequence>
<dbReference type="STRING" id="2018661.A0A2A2JKW9"/>
<dbReference type="OrthoDB" id="5556307at2759"/>
<evidence type="ECO:0000256" key="5">
    <source>
        <dbReference type="ARBA" id="ARBA00022776"/>
    </source>
</evidence>
<evidence type="ECO:0000256" key="2">
    <source>
        <dbReference type="ARBA" id="ARBA00009062"/>
    </source>
</evidence>